<proteinExistence type="predicted"/>
<organism evidence="3 4">
    <name type="scientific">Vibrio amylolyticus</name>
    <dbReference type="NCBI Taxonomy" id="2847292"/>
    <lineage>
        <taxon>Bacteria</taxon>
        <taxon>Pseudomonadati</taxon>
        <taxon>Pseudomonadota</taxon>
        <taxon>Gammaproteobacteria</taxon>
        <taxon>Vibrionales</taxon>
        <taxon>Vibrionaceae</taxon>
        <taxon>Vibrio</taxon>
    </lineage>
</organism>
<dbReference type="AlphaFoldDB" id="A0A9X1XM65"/>
<comment type="caution">
    <text evidence="3">The sequence shown here is derived from an EMBL/GenBank/DDBJ whole genome shotgun (WGS) entry which is preliminary data.</text>
</comment>
<feature type="domain" description="LysM" evidence="2">
    <location>
        <begin position="3"/>
        <end position="49"/>
    </location>
</feature>
<dbReference type="EMBL" id="JAJHVV010000020">
    <property type="protein sequence ID" value="MCK6265797.1"/>
    <property type="molecule type" value="Genomic_DNA"/>
</dbReference>
<feature type="compositionally biased region" description="Polar residues" evidence="1">
    <location>
        <begin position="468"/>
        <end position="477"/>
    </location>
</feature>
<feature type="region of interest" description="Disordered" evidence="1">
    <location>
        <begin position="463"/>
        <end position="485"/>
    </location>
</feature>
<dbReference type="InterPro" id="IPR036779">
    <property type="entry name" value="LysM_dom_sf"/>
</dbReference>
<dbReference type="Pfam" id="PF01476">
    <property type="entry name" value="LysM"/>
    <property type="match status" value="1"/>
</dbReference>
<evidence type="ECO:0000259" key="2">
    <source>
        <dbReference type="PROSITE" id="PS51782"/>
    </source>
</evidence>
<evidence type="ECO:0000313" key="3">
    <source>
        <dbReference type="EMBL" id="MCK6265797.1"/>
    </source>
</evidence>
<dbReference type="CDD" id="cd00118">
    <property type="entry name" value="LysM"/>
    <property type="match status" value="1"/>
</dbReference>
<keyword evidence="4" id="KW-1185">Reference proteome</keyword>
<dbReference type="RefSeq" id="WP_248010862.1">
    <property type="nucleotide sequence ID" value="NZ_JAJHVV010000020.1"/>
</dbReference>
<gene>
    <name evidence="3" type="ORF">KP803_21280</name>
</gene>
<evidence type="ECO:0000256" key="1">
    <source>
        <dbReference type="SAM" id="MobiDB-lite"/>
    </source>
</evidence>
<accession>A0A9X1XM65</accession>
<dbReference type="InterPro" id="IPR018392">
    <property type="entry name" value="LysM"/>
</dbReference>
<evidence type="ECO:0000313" key="4">
    <source>
        <dbReference type="Proteomes" id="UP001139559"/>
    </source>
</evidence>
<sequence length="825" mass="92460">MSKTYLVKPGDTLLQIAIEQNTQFNTLLELNPKFQINPDLIKVGEAITLPDEEALEPIELNAPDESQDEEVSFDECGDVVAASLCATMEVYDILFVTGESPLEYYSLDEASVEKLNIEVEKVNNHLKDYTKLCELAPGKGEVVSTQQAEQLHDARQRWYAKAHKNHILPAPSMREVPEKPAGDSTQITIRGKLAELEKRRRFVNIHGGWLSQQSEKTLKTEVLARIDTERAYYKNLVREETNESPTRGPKKATDSMPHHLVEVYSMKENKTLYIRNKEFDKAKKTTGWQQTARAKETRTVVNSGDLQGIGKAIVDDIEKDVIKKSLSPTLKDNLVKWRPKGFKGAEWKAARYILNDDKETVFAISTEAQMLRWAASGSVDAEVDVSEAEVKFGIGAATSFSLFEAKATIARYYPYENGLAVGFSFINANKETEYYPFGCFRLNGKAEIGCFVGRTVEVSGQAHPMLRKSSTSNTNQPNEKDEGGSSVGALFAPNIEVGHSPKGDIGFKVDVFQGAKLSGKLAGAMEWLPPEDAYTDKFKALAEISTEANVAIGKGFKFDFQLAMSGSKFYVYWSGRVVYGKGGGGSFGTEIDLGNLWDLAKIILQGLQHVDYRMLDNLCEELYEYLVDSTLIAFMSSAIEDPKQVLMDVVSFGQSKVDMWKQSMLYAQERRKTAQILATRIIDENVLGDFHLSQLQPEAVGQMLHLLVEQFSLSLRLQHDQEVAIYKLLAESTYSWHKFEEILLRMSVDGEEGDEVSLFNNLGRINAILNGPQQRDFNHWVAELAAVDKVENIDFKPYIPMNRAQINDKQPLVISQCAEQNIPHC</sequence>
<dbReference type="Gene3D" id="3.10.350.10">
    <property type="entry name" value="LysM domain"/>
    <property type="match status" value="1"/>
</dbReference>
<dbReference type="PROSITE" id="PS51782">
    <property type="entry name" value="LYSM"/>
    <property type="match status" value="1"/>
</dbReference>
<name>A0A9X1XM65_9VIBR</name>
<dbReference type="SMART" id="SM00257">
    <property type="entry name" value="LysM"/>
    <property type="match status" value="1"/>
</dbReference>
<dbReference type="Proteomes" id="UP001139559">
    <property type="component" value="Unassembled WGS sequence"/>
</dbReference>
<dbReference type="SUPFAM" id="SSF54106">
    <property type="entry name" value="LysM domain"/>
    <property type="match status" value="1"/>
</dbReference>
<reference evidence="3" key="1">
    <citation type="submission" date="2021-11" db="EMBL/GenBank/DDBJ databases">
        <title>Vibrio ZSDE26 sp. nov. and Vibrio ZSDZ34 sp. nov., isolated from coastal seawater in Qingdao.</title>
        <authorList>
            <person name="Zhang P."/>
        </authorList>
    </citation>
    <scope>NUCLEOTIDE SEQUENCE</scope>
    <source>
        <strain evidence="3">ZSDE26</strain>
    </source>
</reference>
<protein>
    <submittedName>
        <fullName evidence="3">LysM peptidoglycan-binding domain-containing protein</fullName>
    </submittedName>
</protein>